<reference evidence="1 2" key="1">
    <citation type="submission" date="2015-09" db="EMBL/GenBank/DDBJ databases">
        <authorList>
            <consortium name="Pathogen Informatics"/>
        </authorList>
    </citation>
    <scope>NUCLEOTIDE SEQUENCE [LARGE SCALE GENOMIC DNA]</scope>
    <source>
        <strain evidence="1 2">2789STDY5608854</strain>
    </source>
</reference>
<proteinExistence type="predicted"/>
<dbReference type="AlphaFoldDB" id="A0A174V457"/>
<accession>A0A174V457</accession>
<dbReference type="EMBL" id="CYZT01000078">
    <property type="protein sequence ID" value="CUO35766.1"/>
    <property type="molecule type" value="Genomic_DNA"/>
</dbReference>
<dbReference type="RefSeq" id="WP_009261104.1">
    <property type="nucleotide sequence ID" value="NZ_CP084007.1"/>
</dbReference>
<organism evidence="1 2">
    <name type="scientific">Flavonifractor plautii</name>
    <name type="common">Fusobacterium plautii</name>
    <dbReference type="NCBI Taxonomy" id="292800"/>
    <lineage>
        <taxon>Bacteria</taxon>
        <taxon>Bacillati</taxon>
        <taxon>Bacillota</taxon>
        <taxon>Clostridia</taxon>
        <taxon>Eubacteriales</taxon>
        <taxon>Oscillospiraceae</taxon>
        <taxon>Flavonifractor</taxon>
    </lineage>
</organism>
<name>A0A174V457_FLAPL</name>
<sequence length="94" mass="10384">MEACVKLIDKAWVLPQESLQASLDLIETERRLLRSGSGEDDLSNSELLGPYDGKVIAELLWGLFETTVKLEGAQDRKAIHKLALLVAESLTMDS</sequence>
<protein>
    <submittedName>
        <fullName evidence="1">Uncharacterized protein</fullName>
    </submittedName>
</protein>
<evidence type="ECO:0000313" key="1">
    <source>
        <dbReference type="EMBL" id="CUO35766.1"/>
    </source>
</evidence>
<gene>
    <name evidence="1" type="ORF">ERS852411_01401</name>
</gene>
<evidence type="ECO:0000313" key="2">
    <source>
        <dbReference type="Proteomes" id="UP000095746"/>
    </source>
</evidence>
<dbReference type="Proteomes" id="UP000095746">
    <property type="component" value="Unassembled WGS sequence"/>
</dbReference>